<dbReference type="Proteomes" id="UP000245468">
    <property type="component" value="Chromosome"/>
</dbReference>
<dbReference type="CDD" id="cd03320">
    <property type="entry name" value="OSBS"/>
    <property type="match status" value="1"/>
</dbReference>
<organism evidence="3 4">
    <name type="scientific">Aquirufa nivalisilvae</name>
    <dbReference type="NCBI Taxonomy" id="2516557"/>
    <lineage>
        <taxon>Bacteria</taxon>
        <taxon>Pseudomonadati</taxon>
        <taxon>Bacteroidota</taxon>
        <taxon>Cytophagia</taxon>
        <taxon>Cytophagales</taxon>
        <taxon>Flectobacillaceae</taxon>
        <taxon>Aquirufa</taxon>
    </lineage>
</organism>
<dbReference type="PROSITE" id="PS00909">
    <property type="entry name" value="MR_MLE_2"/>
    <property type="match status" value="1"/>
</dbReference>
<reference evidence="4" key="1">
    <citation type="submission" date="2018-05" db="EMBL/GenBank/DDBJ databases">
        <title>Pseudarcicella sp. HME7025 Genome sequencing and assembly.</title>
        <authorList>
            <person name="Kim H."/>
            <person name="Kang H."/>
            <person name="Joh K."/>
        </authorList>
    </citation>
    <scope>NUCLEOTIDE SEQUENCE [LARGE SCALE GENOMIC DNA]</scope>
    <source>
        <strain evidence="4">HME7025</strain>
    </source>
</reference>
<dbReference type="EC" id="4.2.1.113" evidence="3"/>
<evidence type="ECO:0000259" key="2">
    <source>
        <dbReference type="SMART" id="SM00922"/>
    </source>
</evidence>
<evidence type="ECO:0000313" key="3">
    <source>
        <dbReference type="EMBL" id="AWL09035.1"/>
    </source>
</evidence>
<feature type="domain" description="Mandelate racemase/muconate lactonizing enzyme C-terminal" evidence="2">
    <location>
        <begin position="143"/>
        <end position="241"/>
    </location>
</feature>
<gene>
    <name evidence="3" type="primary">menC</name>
    <name evidence="3" type="ORF">HME7025_01172</name>
</gene>
<dbReference type="SFLD" id="SFLDF00009">
    <property type="entry name" value="o-succinylbenzoate_synthase"/>
    <property type="match status" value="1"/>
</dbReference>
<dbReference type="InterPro" id="IPR029017">
    <property type="entry name" value="Enolase-like_N"/>
</dbReference>
<dbReference type="GO" id="GO:0043748">
    <property type="term" value="F:O-succinylbenzoate synthase activity"/>
    <property type="evidence" value="ECO:0007669"/>
    <property type="project" value="UniProtKB-EC"/>
</dbReference>
<protein>
    <submittedName>
        <fullName evidence="3">O-succinylbenzoate synthase</fullName>
        <ecNumber evidence="3">4.2.1.113</ecNumber>
    </submittedName>
</protein>
<dbReference type="RefSeq" id="WP_109322741.1">
    <property type="nucleotide sequence ID" value="NZ_CP029346.1"/>
</dbReference>
<keyword evidence="1" id="KW-0479">Metal-binding</keyword>
<name>A0A2S2DUI3_9BACT</name>
<dbReference type="KEGG" id="psez:HME7025_01172"/>
<dbReference type="AlphaFoldDB" id="A0A2S2DUI3"/>
<dbReference type="GO" id="GO:0009063">
    <property type="term" value="P:amino acid catabolic process"/>
    <property type="evidence" value="ECO:0007669"/>
    <property type="project" value="InterPro"/>
</dbReference>
<evidence type="ECO:0000256" key="1">
    <source>
        <dbReference type="ARBA" id="ARBA00022723"/>
    </source>
</evidence>
<dbReference type="SUPFAM" id="SSF54826">
    <property type="entry name" value="Enolase N-terminal domain-like"/>
    <property type="match status" value="1"/>
</dbReference>
<evidence type="ECO:0000313" key="4">
    <source>
        <dbReference type="Proteomes" id="UP000245468"/>
    </source>
</evidence>
<dbReference type="InterPro" id="IPR036849">
    <property type="entry name" value="Enolase-like_C_sf"/>
</dbReference>
<dbReference type="GO" id="GO:0046872">
    <property type="term" value="F:metal ion binding"/>
    <property type="evidence" value="ECO:0007669"/>
    <property type="project" value="UniProtKB-KW"/>
</dbReference>
<accession>A0A2S2DUI3</accession>
<dbReference type="Gene3D" id="3.30.390.10">
    <property type="entry name" value="Enolase-like, N-terminal domain"/>
    <property type="match status" value="1"/>
</dbReference>
<dbReference type="OrthoDB" id="9766759at2"/>
<proteinExistence type="predicted"/>
<sequence>MFDISVSYQKHSLKFHFEAGTSRGVLTEKNSYFIQIKNKKNPTQVGLGEAGPLRGLSPEFEEEGLAGFEKYIKSANWEFFPETLEEIPLFISHLPLGYPSYKFAIEMATFDYIQAKNGVYFDNEFSLGKMAIPINGLIWMGKPDFMEDQIEQKIAQGFTCLKLKIGAIDFEQELAILKNIRSQFPANKLSIRVDANGAFTSHEAAHKLEKLAQLDIHSIEQPIRAGLWNAMADLCKENILPIALDEELIGLESEDQQNQLLDKIPANYIIIKPSLVGGFSASHDWIQAAEKRKMGWWITSALESNIGLQAIAQFTAEYSPSIPQGLGTGTLYTNNFASGLSIQKGNLHFNPNFNRINPFHENHI</sequence>
<keyword evidence="4" id="KW-1185">Reference proteome</keyword>
<dbReference type="GO" id="GO:0016854">
    <property type="term" value="F:racemase and epimerase activity"/>
    <property type="evidence" value="ECO:0007669"/>
    <property type="project" value="UniProtKB-ARBA"/>
</dbReference>
<dbReference type="Pfam" id="PF13378">
    <property type="entry name" value="MR_MLE_C"/>
    <property type="match status" value="1"/>
</dbReference>
<dbReference type="SFLD" id="SFLDG00180">
    <property type="entry name" value="muconate_cycloisomerase"/>
    <property type="match status" value="1"/>
</dbReference>
<dbReference type="PANTHER" id="PTHR48073:SF2">
    <property type="entry name" value="O-SUCCINYLBENZOATE SYNTHASE"/>
    <property type="match status" value="1"/>
</dbReference>
<keyword evidence="3" id="KW-0456">Lyase</keyword>
<dbReference type="InterPro" id="IPR013342">
    <property type="entry name" value="Mandelate_racemase_C"/>
</dbReference>
<dbReference type="SFLD" id="SFLDS00001">
    <property type="entry name" value="Enolase"/>
    <property type="match status" value="1"/>
</dbReference>
<dbReference type="InterPro" id="IPR018110">
    <property type="entry name" value="Mandel_Rmase/mucon_lact_enz_CS"/>
</dbReference>
<dbReference type="EMBL" id="CP029346">
    <property type="protein sequence ID" value="AWL09035.1"/>
    <property type="molecule type" value="Genomic_DNA"/>
</dbReference>
<dbReference type="SUPFAM" id="SSF51604">
    <property type="entry name" value="Enolase C-terminal domain-like"/>
    <property type="match status" value="1"/>
</dbReference>
<dbReference type="SMART" id="SM00922">
    <property type="entry name" value="MR_MLE"/>
    <property type="match status" value="1"/>
</dbReference>
<dbReference type="Gene3D" id="3.20.20.120">
    <property type="entry name" value="Enolase-like C-terminal domain"/>
    <property type="match status" value="1"/>
</dbReference>
<dbReference type="PANTHER" id="PTHR48073">
    <property type="entry name" value="O-SUCCINYLBENZOATE SYNTHASE-RELATED"/>
    <property type="match status" value="1"/>
</dbReference>
<dbReference type="InterPro" id="IPR029065">
    <property type="entry name" value="Enolase_C-like"/>
</dbReference>